<evidence type="ECO:0000256" key="1">
    <source>
        <dbReference type="SAM" id="MobiDB-lite"/>
    </source>
</evidence>
<protein>
    <recommendedName>
        <fullName evidence="6">Transposase MuDR plant domain-containing protein</fullName>
    </recommendedName>
</protein>
<dbReference type="Pfam" id="PF03108">
    <property type="entry name" value="DBD_Tnp_Mut"/>
    <property type="match status" value="1"/>
</dbReference>
<feature type="compositionally biased region" description="Basic residues" evidence="1">
    <location>
        <begin position="688"/>
        <end position="703"/>
    </location>
</feature>
<feature type="domain" description="Transposase MuDR plant" evidence="2">
    <location>
        <begin position="225"/>
        <end position="287"/>
    </location>
</feature>
<feature type="domain" description="MULE transposase" evidence="3">
    <location>
        <begin position="421"/>
        <end position="508"/>
    </location>
</feature>
<dbReference type="EMBL" id="OIVN01001491">
    <property type="protein sequence ID" value="SPC94611.1"/>
    <property type="molecule type" value="Genomic_DNA"/>
</dbReference>
<accession>A0A2N9G5Z3</accession>
<organism evidence="5">
    <name type="scientific">Fagus sylvatica</name>
    <name type="common">Beechnut</name>
    <dbReference type="NCBI Taxonomy" id="28930"/>
    <lineage>
        <taxon>Eukaryota</taxon>
        <taxon>Viridiplantae</taxon>
        <taxon>Streptophyta</taxon>
        <taxon>Embryophyta</taxon>
        <taxon>Tracheophyta</taxon>
        <taxon>Spermatophyta</taxon>
        <taxon>Magnoliopsida</taxon>
        <taxon>eudicotyledons</taxon>
        <taxon>Gunneridae</taxon>
        <taxon>Pentapetalae</taxon>
        <taxon>rosids</taxon>
        <taxon>fabids</taxon>
        <taxon>Fagales</taxon>
        <taxon>Fagaceae</taxon>
        <taxon>Fagus</taxon>
    </lineage>
</organism>
<dbReference type="Pfam" id="PF26130">
    <property type="entry name" value="PB1-like"/>
    <property type="match status" value="1"/>
</dbReference>
<feature type="compositionally biased region" description="Low complexity" evidence="1">
    <location>
        <begin position="742"/>
        <end position="757"/>
    </location>
</feature>
<proteinExistence type="predicted"/>
<evidence type="ECO:0000259" key="4">
    <source>
        <dbReference type="Pfam" id="PF26130"/>
    </source>
</evidence>
<dbReference type="InterPro" id="IPR058594">
    <property type="entry name" value="PB1-like_dom_pln"/>
</dbReference>
<dbReference type="PANTHER" id="PTHR31973:SF187">
    <property type="entry name" value="MUTATOR TRANSPOSASE MUDRA PROTEIN"/>
    <property type="match status" value="1"/>
</dbReference>
<name>A0A2N9G5Z3_FAGSY</name>
<feature type="region of interest" description="Disordered" evidence="1">
    <location>
        <begin position="652"/>
        <end position="805"/>
    </location>
</feature>
<evidence type="ECO:0008006" key="6">
    <source>
        <dbReference type="Google" id="ProtNLM"/>
    </source>
</evidence>
<dbReference type="InterPro" id="IPR018289">
    <property type="entry name" value="MULE_transposase_dom"/>
</dbReference>
<dbReference type="InterPro" id="IPR004332">
    <property type="entry name" value="Transposase_MuDR"/>
</dbReference>
<feature type="region of interest" description="Disordered" evidence="1">
    <location>
        <begin position="153"/>
        <end position="174"/>
    </location>
</feature>
<dbReference type="AlphaFoldDB" id="A0A2N9G5Z3"/>
<reference evidence="5" key="1">
    <citation type="submission" date="2018-02" db="EMBL/GenBank/DDBJ databases">
        <authorList>
            <person name="Cohen D.B."/>
            <person name="Kent A.D."/>
        </authorList>
    </citation>
    <scope>NUCLEOTIDE SEQUENCE</scope>
</reference>
<sequence>MANLLFAIEIHSGGSFERNPELVYLGGKVVTYSRCDPNCLSYFEIQDMVAECGAPSTSMVYNLILVGNLEQGLGFIIGDEEVLYMYELHVAWPIDRITLYVKGGVEPLQVVSLDGIVGGEGAELNELVCYDWMNDGLEGVDFTDDIFGGNEDDYAVPGEHAETSSDAQPSMQPEVGSNGGIMHSLGLGAIGGTMHSLSGAISDDEDHRDNYSEFNEQTDMRKPELVIGMKFPNSKVFREAFREYVMNKPVDIMFKLNEKTKTSVHCKNDCGWRLYASIVPGELTFQIKTFHSVCTCGRSFQYSQVISSYVAKKYLQNFGKNPKWEMVGVKHHVKQDISVELSRNQVYKVKRKAREILERDEKLQYATLWDYAAMIRKINMESKVFIKCDCSEAGGQPKFLRIYVKYHAQKVGFLGGCKPIIGLDGCHLKGRFGGQLLATTARNGNDNIFLVSLAVVEQECKESWIWFLKHFSEDIGNPEDLNLVFISDRQKGLVPIFKKLFPKVEHRCASASTEREFERKMEYLKGLDEKAWNWLSKIPAKQWLDKLMLSMLEWIRVGLMTRLHTKRIVMEKYDGSVCPNIQDKLEKLKMESRSFSAMPSGRFKYEMDNDYERNVVDLTKKECCRIWDLTAYLEVYSEIIHPMLGQDEWIKTRHLPPQPPRVLRTPERPKKLRRRDPDKPRNPYKVSRMNRHIKCEKRKKVGHNSRSCNVGITGETPWQRRQRLKQQKAPVSVKDSTHARRGGVVARGASSGADRGATSGGRGAGRNAISGEASGAAVHNIGEKRKRGGGSSRPPKLPIVGGKGK</sequence>
<feature type="compositionally biased region" description="Basic and acidic residues" evidence="1">
    <location>
        <begin position="664"/>
        <end position="681"/>
    </location>
</feature>
<evidence type="ECO:0000259" key="3">
    <source>
        <dbReference type="Pfam" id="PF10551"/>
    </source>
</evidence>
<dbReference type="PANTHER" id="PTHR31973">
    <property type="entry name" value="POLYPROTEIN, PUTATIVE-RELATED"/>
    <property type="match status" value="1"/>
</dbReference>
<evidence type="ECO:0000259" key="2">
    <source>
        <dbReference type="Pfam" id="PF03108"/>
    </source>
</evidence>
<feature type="domain" description="PB1-like" evidence="4">
    <location>
        <begin position="6"/>
        <end position="101"/>
    </location>
</feature>
<dbReference type="Pfam" id="PF10551">
    <property type="entry name" value="MULE"/>
    <property type="match status" value="1"/>
</dbReference>
<evidence type="ECO:0000313" key="5">
    <source>
        <dbReference type="EMBL" id="SPC94611.1"/>
    </source>
</evidence>
<gene>
    <name evidence="5" type="ORF">FSB_LOCUS22493</name>
</gene>